<dbReference type="KEGG" id="clt:CM240_0794"/>
<evidence type="ECO:0000313" key="2">
    <source>
        <dbReference type="Proteomes" id="UP000019426"/>
    </source>
</evidence>
<evidence type="ECO:0008006" key="3">
    <source>
        <dbReference type="Google" id="ProtNLM"/>
    </source>
</evidence>
<gene>
    <name evidence="1" type="ORF">CM240_0794</name>
</gene>
<dbReference type="InterPro" id="IPR009229">
    <property type="entry name" value="AgrD"/>
</dbReference>
<dbReference type="AlphaFoldDB" id="W6RWF2"/>
<protein>
    <recommendedName>
        <fullName evidence="3">Cyclic lactone autoinducer peptide</fullName>
    </recommendedName>
</protein>
<dbReference type="HOGENOM" id="CLU_3116260_0_0_9"/>
<proteinExistence type="predicted"/>
<name>W6RWF2_9CLOT</name>
<dbReference type="STRING" id="1216932.CM240_0794"/>
<dbReference type="RefSeq" id="WP_084485368.1">
    <property type="nucleotide sequence ID" value="NZ_HG917868.1"/>
</dbReference>
<organism evidence="1 2">
    <name type="scientific">Clostridium bornimense</name>
    <dbReference type="NCBI Taxonomy" id="1216932"/>
    <lineage>
        <taxon>Bacteria</taxon>
        <taxon>Bacillati</taxon>
        <taxon>Bacillota</taxon>
        <taxon>Clostridia</taxon>
        <taxon>Eubacteriales</taxon>
        <taxon>Clostridiaceae</taxon>
        <taxon>Clostridium</taxon>
    </lineage>
</organism>
<reference evidence="1 2" key="1">
    <citation type="submission" date="2013-11" db="EMBL/GenBank/DDBJ databases">
        <title>Complete genome sequence of Clostridum sp. M2/40.</title>
        <authorList>
            <person name="Wibberg D."/>
            <person name="Puehler A."/>
            <person name="Schlueter A."/>
        </authorList>
    </citation>
    <scope>NUCLEOTIDE SEQUENCE [LARGE SCALE GENOMIC DNA]</scope>
    <source>
        <strain evidence="2">M2/40</strain>
    </source>
</reference>
<evidence type="ECO:0000313" key="1">
    <source>
        <dbReference type="EMBL" id="CDM67959.1"/>
    </source>
</evidence>
<keyword evidence="2" id="KW-1185">Reference proteome</keyword>
<sequence length="50" mass="5815">MNMNKNTVKKDIAKGVSKISNKVAEQSGFGCFWVFFYEPKNFNNKKLVRK</sequence>
<dbReference type="NCBIfam" id="TIGR04223">
    <property type="entry name" value="quorum_AgrD"/>
    <property type="match status" value="1"/>
</dbReference>
<dbReference type="Proteomes" id="UP000019426">
    <property type="component" value="Chromosome M2/40_rep1"/>
</dbReference>
<dbReference type="EMBL" id="HG917868">
    <property type="protein sequence ID" value="CDM67959.1"/>
    <property type="molecule type" value="Genomic_DNA"/>
</dbReference>
<accession>W6RWF2</accession>